<reference evidence="1 2" key="1">
    <citation type="submission" date="2015-06" db="EMBL/GenBank/DDBJ databases">
        <title>Genome sequence of Pseudoalteromonas aliena.</title>
        <authorList>
            <person name="Xie B.-B."/>
            <person name="Rong J.-C."/>
            <person name="Qin Q.-L."/>
            <person name="Zhang Y.-Z."/>
        </authorList>
    </citation>
    <scope>NUCLEOTIDE SEQUENCE [LARGE SCALE GENOMIC DNA]</scope>
    <source>
        <strain evidence="1 2">SW19</strain>
    </source>
</reference>
<gene>
    <name evidence="1" type="ORF">PALI_a3014</name>
</gene>
<sequence length="39" mass="4359">MINPIVAIELSVLYCAVWVQFEYDLPGDLMPSCKTALSK</sequence>
<comment type="caution">
    <text evidence="1">The sequence shown here is derived from an EMBL/GenBank/DDBJ whole genome shotgun (WGS) entry which is preliminary data.</text>
</comment>
<evidence type="ECO:0000313" key="2">
    <source>
        <dbReference type="Proteomes" id="UP000648482"/>
    </source>
</evidence>
<keyword evidence="2" id="KW-1185">Reference proteome</keyword>
<organism evidence="1 2">
    <name type="scientific">Pseudoalteromonas aliena SW19</name>
    <dbReference type="NCBI Taxonomy" id="1314866"/>
    <lineage>
        <taxon>Bacteria</taxon>
        <taxon>Pseudomonadati</taxon>
        <taxon>Pseudomonadota</taxon>
        <taxon>Gammaproteobacteria</taxon>
        <taxon>Alteromonadales</taxon>
        <taxon>Pseudoalteromonadaceae</taxon>
        <taxon>Pseudoalteromonas</taxon>
    </lineage>
</organism>
<proteinExistence type="predicted"/>
<dbReference type="Proteomes" id="UP000648482">
    <property type="component" value="Unassembled WGS sequence"/>
</dbReference>
<protein>
    <submittedName>
        <fullName evidence="1">Uncharacterized protein</fullName>
    </submittedName>
</protein>
<evidence type="ECO:0000313" key="1">
    <source>
        <dbReference type="EMBL" id="MBE0360939.1"/>
    </source>
</evidence>
<dbReference type="EMBL" id="AQGU01000028">
    <property type="protein sequence ID" value="MBE0360939.1"/>
    <property type="molecule type" value="Genomic_DNA"/>
</dbReference>
<name>A0ABR9E6B6_9GAMM</name>
<accession>A0ABR9E6B6</accession>